<dbReference type="SUPFAM" id="SSF48452">
    <property type="entry name" value="TPR-like"/>
    <property type="match status" value="1"/>
</dbReference>
<dbReference type="Gene3D" id="3.40.50.300">
    <property type="entry name" value="P-loop containing nucleotide triphosphate hydrolases"/>
    <property type="match status" value="1"/>
</dbReference>
<dbReference type="Proteomes" id="UP000810207">
    <property type="component" value="Unassembled WGS sequence"/>
</dbReference>
<organism evidence="1 2">
    <name type="scientific">Paenibacillus xylanexedens</name>
    <dbReference type="NCBI Taxonomy" id="528191"/>
    <lineage>
        <taxon>Bacteria</taxon>
        <taxon>Bacillati</taxon>
        <taxon>Bacillota</taxon>
        <taxon>Bacilli</taxon>
        <taxon>Bacillales</taxon>
        <taxon>Paenibacillaceae</taxon>
        <taxon>Paenibacillus</taxon>
    </lineage>
</organism>
<sequence>MLSSAQEEIKKKIKDFFNGDQVNIVYLSGETGSGKTFLVDNYLKEIDNYEDWKTYYIEGKSGDVSAYSTIIQSESVNSPKTEVTGRGLSLGFRILEIFNIGLSSTSRIKEIFDSKIDFFITTLRKTTESNILIIADSFEFWDESSKTLIMAIINHKKILDHKKVKLLIIANEDDSSKVMNLNSRTLFNSVKNLRLSLPNSDEIEEIIKLLGYNLVLTNEEIETIMSLSGANIDFIRIVIEALYTDGILEINKDGSDLNLNSILEHRLKIFGSREADAKDVLKASSIIDGEFNTNEIRFLCSENNDVDNLLHESYTHLFLKKGRKFAFSNSKIRDFFYEKVTGTQARFHFQYSKYLQKNKPENYFSRALHLSLADDEGLETKEIFGLLALAYCRNMDISADEGHQVRINVMLNHYINNNDKSDFLKTDFDHLSRACEYYLSQNYKESYQKLNQISTSHSLLFRSEVLRMKLLVSLMLDLDTPRIERDTQALCAVLDDIGQEEAEQWAQCNFALFSTYTNKLGQFERGKQIVDKLQSFIRKQNNRPFFEYLGRVLDRKSFLFDSAEISIAPMRDSVVYFKATGDYLQYYFALCNYGGILIVLNQFEEASAQIEAALRLIEEHDYIKFPSIEKNYNNLFLAKFLSVFRGGESVTKQILDESIMNFKAKIHYVPTEKDAVMLINLANLYLINRNYQDYDSTINILKHKILANTVDSFYEYHLTNLELAKNILQCNWRDAENILGDSKDNLPNFHTKNEDKLKNRLVALDTLIKNKLILEPAELDQWVYENSNPKDESSSFHCRLFLFSDLQFSSL</sequence>
<dbReference type="InterPro" id="IPR027417">
    <property type="entry name" value="P-loop_NTPase"/>
</dbReference>
<dbReference type="InterPro" id="IPR025662">
    <property type="entry name" value="Sigma_54_int_dom_ATP-bd_1"/>
</dbReference>
<gene>
    <name evidence="1" type="ORF">J2Z28_001096</name>
</gene>
<dbReference type="InterPro" id="IPR011990">
    <property type="entry name" value="TPR-like_helical_dom_sf"/>
</dbReference>
<dbReference type="EMBL" id="JAGIKV010000003">
    <property type="protein sequence ID" value="MBP2244483.1"/>
    <property type="molecule type" value="Genomic_DNA"/>
</dbReference>
<comment type="caution">
    <text evidence="1">The sequence shown here is derived from an EMBL/GenBank/DDBJ whole genome shotgun (WGS) entry which is preliminary data.</text>
</comment>
<evidence type="ECO:0008006" key="3">
    <source>
        <dbReference type="Google" id="ProtNLM"/>
    </source>
</evidence>
<reference evidence="1 2" key="1">
    <citation type="submission" date="2021-03" db="EMBL/GenBank/DDBJ databases">
        <title>Genomic Encyclopedia of Type Strains, Phase IV (KMG-IV): sequencing the most valuable type-strain genomes for metagenomic binning, comparative biology and taxonomic classification.</title>
        <authorList>
            <person name="Goeker M."/>
        </authorList>
    </citation>
    <scope>NUCLEOTIDE SEQUENCE [LARGE SCALE GENOMIC DNA]</scope>
    <source>
        <strain evidence="1 2">DSM 21292</strain>
    </source>
</reference>
<evidence type="ECO:0000313" key="2">
    <source>
        <dbReference type="Proteomes" id="UP000810207"/>
    </source>
</evidence>
<dbReference type="PROSITE" id="PS00675">
    <property type="entry name" value="SIGMA54_INTERACT_1"/>
    <property type="match status" value="1"/>
</dbReference>
<proteinExistence type="predicted"/>
<keyword evidence="2" id="KW-1185">Reference proteome</keyword>
<dbReference type="RefSeq" id="WP_211081480.1">
    <property type="nucleotide sequence ID" value="NZ_JAGIKV010000003.1"/>
</dbReference>
<name>A0ABS4RNM5_PAEXY</name>
<accession>A0ABS4RNM5</accession>
<protein>
    <recommendedName>
        <fullName evidence="3">AAA+ ATPase domain-containing protein</fullName>
    </recommendedName>
</protein>
<dbReference type="SUPFAM" id="SSF52540">
    <property type="entry name" value="P-loop containing nucleoside triphosphate hydrolases"/>
    <property type="match status" value="1"/>
</dbReference>
<evidence type="ECO:0000313" key="1">
    <source>
        <dbReference type="EMBL" id="MBP2244483.1"/>
    </source>
</evidence>